<gene>
    <name evidence="1" type="ORF">BDY19DRAFT_1046205</name>
</gene>
<organism evidence="1 2">
    <name type="scientific">Irpex rosettiformis</name>
    <dbReference type="NCBI Taxonomy" id="378272"/>
    <lineage>
        <taxon>Eukaryota</taxon>
        <taxon>Fungi</taxon>
        <taxon>Dikarya</taxon>
        <taxon>Basidiomycota</taxon>
        <taxon>Agaricomycotina</taxon>
        <taxon>Agaricomycetes</taxon>
        <taxon>Polyporales</taxon>
        <taxon>Irpicaceae</taxon>
        <taxon>Irpex</taxon>
    </lineage>
</organism>
<accession>A0ACB8UCM2</accession>
<evidence type="ECO:0000313" key="1">
    <source>
        <dbReference type="EMBL" id="KAI0092087.1"/>
    </source>
</evidence>
<evidence type="ECO:0000313" key="2">
    <source>
        <dbReference type="Proteomes" id="UP001055072"/>
    </source>
</evidence>
<dbReference type="EMBL" id="MU274904">
    <property type="protein sequence ID" value="KAI0092087.1"/>
    <property type="molecule type" value="Genomic_DNA"/>
</dbReference>
<protein>
    <submittedName>
        <fullName evidence="1">Sucrase/ferredoxin-like-domain-containing protein</fullName>
    </submittedName>
</protein>
<dbReference type="Proteomes" id="UP001055072">
    <property type="component" value="Unassembled WGS sequence"/>
</dbReference>
<comment type="caution">
    <text evidence="1">The sequence shown here is derived from an EMBL/GenBank/DDBJ whole genome shotgun (WGS) entry which is preliminary data.</text>
</comment>
<reference evidence="1" key="1">
    <citation type="journal article" date="2021" name="Environ. Microbiol.">
        <title>Gene family expansions and transcriptome signatures uncover fungal adaptations to wood decay.</title>
        <authorList>
            <person name="Hage H."/>
            <person name="Miyauchi S."/>
            <person name="Viragh M."/>
            <person name="Drula E."/>
            <person name="Min B."/>
            <person name="Chaduli D."/>
            <person name="Navarro D."/>
            <person name="Favel A."/>
            <person name="Norest M."/>
            <person name="Lesage-Meessen L."/>
            <person name="Balint B."/>
            <person name="Merenyi Z."/>
            <person name="de Eugenio L."/>
            <person name="Morin E."/>
            <person name="Martinez A.T."/>
            <person name="Baldrian P."/>
            <person name="Stursova M."/>
            <person name="Martinez M.J."/>
            <person name="Novotny C."/>
            <person name="Magnuson J.K."/>
            <person name="Spatafora J.W."/>
            <person name="Maurice S."/>
            <person name="Pangilinan J."/>
            <person name="Andreopoulos W."/>
            <person name="LaButti K."/>
            <person name="Hundley H."/>
            <person name="Na H."/>
            <person name="Kuo A."/>
            <person name="Barry K."/>
            <person name="Lipzen A."/>
            <person name="Henrissat B."/>
            <person name="Riley R."/>
            <person name="Ahrendt S."/>
            <person name="Nagy L.G."/>
            <person name="Grigoriev I.V."/>
            <person name="Martin F."/>
            <person name="Rosso M.N."/>
        </authorList>
    </citation>
    <scope>NUCLEOTIDE SEQUENCE</scope>
    <source>
        <strain evidence="1">CBS 384.51</strain>
    </source>
</reference>
<name>A0ACB8UCM2_9APHY</name>
<sequence>MFASLRSVKAAVLGHNTNINATATLLKEGHVPISEDPCRGCADPCDEGHDEYPARFDIDMETQLLGSMKPFARQLVVSTGKTDWAHDVTSVFGSGAHYLDATSSSAHTSHLPPQLQHPQEKPILGVHPTSEGKKTTVLNGSHYSISSDQNKDTVLVLPDYKVVAEVERSSDGAKAFWEDLLSEKGVENKSNVLPYACVILLCSHKKRDNRCHIAAPKLEHGLTAALERRNWEVHSQLSEYDFVQKVEGDDAEAAYLAQLKNAAQSKRALILKISHIGGHKFAGNVIIYTPTGASIWYGRVTPHHTEAIVRDTILGGKIIPELLRGGMNLTREDGKKTLNDW</sequence>
<keyword evidence="2" id="KW-1185">Reference proteome</keyword>
<proteinExistence type="predicted"/>